<accession>A0A834WSX9</accession>
<dbReference type="AlphaFoldDB" id="A0A834WSX9"/>
<gene>
    <name evidence="1" type="ORF">G2W53_014131</name>
</gene>
<comment type="caution">
    <text evidence="1">The sequence shown here is derived from an EMBL/GenBank/DDBJ whole genome shotgun (WGS) entry which is preliminary data.</text>
</comment>
<evidence type="ECO:0000313" key="2">
    <source>
        <dbReference type="Proteomes" id="UP000634136"/>
    </source>
</evidence>
<organism evidence="1 2">
    <name type="scientific">Senna tora</name>
    <dbReference type="NCBI Taxonomy" id="362788"/>
    <lineage>
        <taxon>Eukaryota</taxon>
        <taxon>Viridiplantae</taxon>
        <taxon>Streptophyta</taxon>
        <taxon>Embryophyta</taxon>
        <taxon>Tracheophyta</taxon>
        <taxon>Spermatophyta</taxon>
        <taxon>Magnoliopsida</taxon>
        <taxon>eudicotyledons</taxon>
        <taxon>Gunneridae</taxon>
        <taxon>Pentapetalae</taxon>
        <taxon>rosids</taxon>
        <taxon>fabids</taxon>
        <taxon>Fabales</taxon>
        <taxon>Fabaceae</taxon>
        <taxon>Caesalpinioideae</taxon>
        <taxon>Cassia clade</taxon>
        <taxon>Senna</taxon>
    </lineage>
</organism>
<evidence type="ECO:0000313" key="1">
    <source>
        <dbReference type="EMBL" id="KAF7831798.1"/>
    </source>
</evidence>
<keyword evidence="2" id="KW-1185">Reference proteome</keyword>
<reference evidence="1" key="1">
    <citation type="submission" date="2020-09" db="EMBL/GenBank/DDBJ databases">
        <title>Genome-Enabled Discovery of Anthraquinone Biosynthesis in Senna tora.</title>
        <authorList>
            <person name="Kang S.-H."/>
            <person name="Pandey R.P."/>
            <person name="Lee C.-M."/>
            <person name="Sim J.-S."/>
            <person name="Jeong J.-T."/>
            <person name="Choi B.-S."/>
            <person name="Jung M."/>
            <person name="Ginzburg D."/>
            <person name="Zhao K."/>
            <person name="Won S.Y."/>
            <person name="Oh T.-J."/>
            <person name="Yu Y."/>
            <person name="Kim N.-H."/>
            <person name="Lee O.R."/>
            <person name="Lee T.-H."/>
            <person name="Bashyal P."/>
            <person name="Kim T.-S."/>
            <person name="Lee W.-H."/>
            <person name="Kawkins C."/>
            <person name="Kim C.-K."/>
            <person name="Kim J.S."/>
            <person name="Ahn B.O."/>
            <person name="Rhee S.Y."/>
            <person name="Sohng J.K."/>
        </authorList>
    </citation>
    <scope>NUCLEOTIDE SEQUENCE</scope>
    <source>
        <tissue evidence="1">Leaf</tissue>
    </source>
</reference>
<protein>
    <submittedName>
        <fullName evidence="1">Retrovirus-related Pol polyprotein from transposon TNT 1-94</fullName>
    </submittedName>
</protein>
<dbReference type="PANTHER" id="PTHR34222:SF99">
    <property type="entry name" value="PROTEIN, PUTATIVE-RELATED"/>
    <property type="match status" value="1"/>
</dbReference>
<name>A0A834WSX9_9FABA</name>
<sequence length="102" mass="11869">MNVSTYYIKLKSLWNELDTHRAIPTCNQMKAHSEQREEDRVMQFLMGLNDTYSVVRSNILMMSPLPKVRQAYSLVIQEKTTSQPTSATYPCIVNDDSKSTYW</sequence>
<proteinExistence type="predicted"/>
<dbReference type="Proteomes" id="UP000634136">
    <property type="component" value="Unassembled WGS sequence"/>
</dbReference>
<dbReference type="EMBL" id="JAAIUW010000005">
    <property type="protein sequence ID" value="KAF7831798.1"/>
    <property type="molecule type" value="Genomic_DNA"/>
</dbReference>
<dbReference type="OrthoDB" id="1430089at2759"/>
<dbReference type="PANTHER" id="PTHR34222">
    <property type="entry name" value="GAG_PRE-INTEGRS DOMAIN-CONTAINING PROTEIN"/>
    <property type="match status" value="1"/>
</dbReference>